<dbReference type="Proteomes" id="UP000199227">
    <property type="component" value="Unassembled WGS sequence"/>
</dbReference>
<evidence type="ECO:0000313" key="2">
    <source>
        <dbReference type="EMBL" id="SFP72986.1"/>
    </source>
</evidence>
<feature type="domain" description="GGDEF" evidence="1">
    <location>
        <begin position="322"/>
        <end position="449"/>
    </location>
</feature>
<dbReference type="RefSeq" id="WP_092913510.1">
    <property type="nucleotide sequence ID" value="NZ_FOXB01000036.1"/>
</dbReference>
<dbReference type="OrthoDB" id="5333676at2"/>
<gene>
    <name evidence="2" type="ORF">SAMN05216234_13611</name>
</gene>
<protein>
    <submittedName>
        <fullName evidence="2">Diguanylate cyclase (GGDEF) domain-containing protein</fullName>
    </submittedName>
</protein>
<dbReference type="PANTHER" id="PTHR44757:SF2">
    <property type="entry name" value="BIOFILM ARCHITECTURE MAINTENANCE PROTEIN MBAA"/>
    <property type="match status" value="1"/>
</dbReference>
<dbReference type="Gene3D" id="3.30.70.270">
    <property type="match status" value="1"/>
</dbReference>
<reference evidence="2 3" key="1">
    <citation type="submission" date="2016-10" db="EMBL/GenBank/DDBJ databases">
        <authorList>
            <person name="de Groot N.N."/>
        </authorList>
    </citation>
    <scope>NUCLEOTIDE SEQUENCE [LARGE SCALE GENOMIC DNA]</scope>
    <source>
        <strain evidence="2 3">EP1-55-1</strain>
    </source>
</reference>
<dbReference type="STRING" id="223786.SAMN05216234_13611"/>
<dbReference type="SMART" id="SM00267">
    <property type="entry name" value="GGDEF"/>
    <property type="match status" value="1"/>
</dbReference>
<dbReference type="InterPro" id="IPR052155">
    <property type="entry name" value="Biofilm_reg_signaling"/>
</dbReference>
<sequence length="679" mass="80035">MLNKKDRILQISVLITEHKSDISKVWIDKTSVKEIFISYSISSKYFTTHYAFKIIEHFAEVMSGQQPVGNSPTMNDFIKFMFDKEITAKEIFLIFMGFRRSLFRFLTNNKLIEAKDKWLIEALSELFDKNLSSSLEYFDSLHIKKEIEKQKEEDAHIYAKRLQTILDLQEKLIFKIKDGKLYLANRAFLEAIGILDKEEFEKKYSIVWEFIKRVNRFTSLFESKNYDQWIKKLIVKYEGTCEAVIFDRRINRTILTQMKIKPLPTEESLEYVVTFDDITERKKEIHSLTQMALTDALTGAPNRRMFEKRINTAFQEFKNKDKPFFLVIIDLNKLSEINKHFGRETGDALLRSFVEETMKTTDEKHFFARVDGDQFALIVNDKEVENVKKYSEKIKSILHSIHYFKKESAEADIAIVRCQKDDNLRTMMLRAEKIIHIIQENNDSKIMDDRDLVKQEKIFKEAREKFINSCKLLLDTAKTIEIVNFYMEIPIQSDGEIIKIMEDTIWIKIRKVAFHALQRNEKVFIKRDEKPHFQARVTDFNIEKSAILISNMIPVDQSPLERRNIHVKLEPYIEAVIKYDKIQMPVFIDTVSIDSITFRTAHILNLKVSDHLLIETILRWDGKEVPITLSGSILKIKEKSDTFKIVMLLEQSKEIDETLAPYIAHRQIEIIRELQDSIL</sequence>
<dbReference type="PROSITE" id="PS50887">
    <property type="entry name" value="GGDEF"/>
    <property type="match status" value="1"/>
</dbReference>
<dbReference type="NCBIfam" id="TIGR00254">
    <property type="entry name" value="GGDEF"/>
    <property type="match status" value="1"/>
</dbReference>
<proteinExistence type="predicted"/>
<dbReference type="AlphaFoldDB" id="A0A1I5SRT8"/>
<evidence type="ECO:0000313" key="3">
    <source>
        <dbReference type="Proteomes" id="UP000199227"/>
    </source>
</evidence>
<evidence type="ECO:0000259" key="1">
    <source>
        <dbReference type="PROSITE" id="PS50887"/>
    </source>
</evidence>
<dbReference type="Gene3D" id="3.30.450.20">
    <property type="entry name" value="PAS domain"/>
    <property type="match status" value="1"/>
</dbReference>
<organism evidence="2 3">
    <name type="scientific">Hydrogenimonas thermophila</name>
    <dbReference type="NCBI Taxonomy" id="223786"/>
    <lineage>
        <taxon>Bacteria</taxon>
        <taxon>Pseudomonadati</taxon>
        <taxon>Campylobacterota</taxon>
        <taxon>Epsilonproteobacteria</taxon>
        <taxon>Campylobacterales</taxon>
        <taxon>Hydrogenimonadaceae</taxon>
        <taxon>Hydrogenimonas</taxon>
    </lineage>
</organism>
<dbReference type="InterPro" id="IPR029787">
    <property type="entry name" value="Nucleotide_cyclase"/>
</dbReference>
<keyword evidence="3" id="KW-1185">Reference proteome</keyword>
<dbReference type="InterPro" id="IPR043128">
    <property type="entry name" value="Rev_trsase/Diguanyl_cyclase"/>
</dbReference>
<name>A0A1I5SRT8_9BACT</name>
<dbReference type="SUPFAM" id="SSF55073">
    <property type="entry name" value="Nucleotide cyclase"/>
    <property type="match status" value="1"/>
</dbReference>
<dbReference type="CDD" id="cd01949">
    <property type="entry name" value="GGDEF"/>
    <property type="match status" value="1"/>
</dbReference>
<accession>A0A1I5SRT8</accession>
<dbReference type="PANTHER" id="PTHR44757">
    <property type="entry name" value="DIGUANYLATE CYCLASE DGCP"/>
    <property type="match status" value="1"/>
</dbReference>
<dbReference type="InterPro" id="IPR000160">
    <property type="entry name" value="GGDEF_dom"/>
</dbReference>
<dbReference type="Pfam" id="PF00990">
    <property type="entry name" value="GGDEF"/>
    <property type="match status" value="1"/>
</dbReference>
<dbReference type="EMBL" id="FOXB01000036">
    <property type="protein sequence ID" value="SFP72986.1"/>
    <property type="molecule type" value="Genomic_DNA"/>
</dbReference>